<dbReference type="RefSeq" id="WP_092351044.1">
    <property type="nucleotide sequence ID" value="NZ_FNQN01000026.1"/>
</dbReference>
<dbReference type="Proteomes" id="UP000199409">
    <property type="component" value="Unassembled WGS sequence"/>
</dbReference>
<dbReference type="OrthoDB" id="8565211at2"/>
<dbReference type="Pfam" id="PF05433">
    <property type="entry name" value="Rick_17kDa_Anti"/>
    <property type="match status" value="1"/>
</dbReference>
<dbReference type="STRING" id="37625.SAMN05660420_03411"/>
<keyword evidence="3" id="KW-1185">Reference proteome</keyword>
<feature type="domain" description="Glycine zipper 2TM" evidence="1">
    <location>
        <begin position="110"/>
        <end position="147"/>
    </location>
</feature>
<name>A0A1H4EJT6_9BACT</name>
<evidence type="ECO:0000259" key="1">
    <source>
        <dbReference type="Pfam" id="PF05433"/>
    </source>
</evidence>
<organism evidence="2 3">
    <name type="scientific">Desulfuromusa kysingii</name>
    <dbReference type="NCBI Taxonomy" id="37625"/>
    <lineage>
        <taxon>Bacteria</taxon>
        <taxon>Pseudomonadati</taxon>
        <taxon>Thermodesulfobacteriota</taxon>
        <taxon>Desulfuromonadia</taxon>
        <taxon>Desulfuromonadales</taxon>
        <taxon>Geopsychrobacteraceae</taxon>
        <taxon>Desulfuromusa</taxon>
    </lineage>
</organism>
<sequence>MTMTTTMDRFNRAVQSVLLGLLLIGVLLISSCAPRMHTKTVQASETIEASPSRSIYFYPTQGQSQVVQDRDRYECSLWAVQQSGFDPSSTELAPHQRIVVETRLPQGHNTLLGAASGAVIGAAVSSPHHGPGAAVLGAVVGAVIGAASDASEKEQADAIQESYDQQDARKSAVIERQAGDYRRALMACMEGRGYSVQ</sequence>
<proteinExistence type="predicted"/>
<dbReference type="InterPro" id="IPR008816">
    <property type="entry name" value="Gly_zipper_2TM_dom"/>
</dbReference>
<gene>
    <name evidence="2" type="ORF">SAMN05660420_03411</name>
</gene>
<dbReference type="AlphaFoldDB" id="A0A1H4EJT6"/>
<protein>
    <submittedName>
        <fullName evidence="2">Glycine-zipper containing OmpA-like membrane domain-containing protein</fullName>
    </submittedName>
</protein>
<evidence type="ECO:0000313" key="2">
    <source>
        <dbReference type="EMBL" id="SEA85206.1"/>
    </source>
</evidence>
<dbReference type="GO" id="GO:0019867">
    <property type="term" value="C:outer membrane"/>
    <property type="evidence" value="ECO:0007669"/>
    <property type="project" value="InterPro"/>
</dbReference>
<reference evidence="2 3" key="1">
    <citation type="submission" date="2016-10" db="EMBL/GenBank/DDBJ databases">
        <authorList>
            <person name="de Groot N.N."/>
        </authorList>
    </citation>
    <scope>NUCLEOTIDE SEQUENCE [LARGE SCALE GENOMIC DNA]</scope>
    <source>
        <strain evidence="2 3">DSM 7343</strain>
    </source>
</reference>
<evidence type="ECO:0000313" key="3">
    <source>
        <dbReference type="Proteomes" id="UP000199409"/>
    </source>
</evidence>
<dbReference type="EMBL" id="FNQN01000026">
    <property type="protein sequence ID" value="SEA85206.1"/>
    <property type="molecule type" value="Genomic_DNA"/>
</dbReference>
<accession>A0A1H4EJT6</accession>